<sequence>MPGLGTRDEGEGPARIRHRRPEVSGASHDQVAGPRTLRQTLTCRSERVFLAGDHLGTFDTETEIHTGLFAAQEVRSLLATERQSPRITSQVRSDVRSAAVGDW</sequence>
<feature type="compositionally biased region" description="Basic and acidic residues" evidence="1">
    <location>
        <begin position="1"/>
        <end position="14"/>
    </location>
</feature>
<evidence type="ECO:0008006" key="4">
    <source>
        <dbReference type="Google" id="ProtNLM"/>
    </source>
</evidence>
<evidence type="ECO:0000313" key="3">
    <source>
        <dbReference type="Proteomes" id="UP001500220"/>
    </source>
</evidence>
<evidence type="ECO:0000313" key="2">
    <source>
        <dbReference type="EMBL" id="GAA0527157.1"/>
    </source>
</evidence>
<dbReference type="Proteomes" id="UP001500220">
    <property type="component" value="Unassembled WGS sequence"/>
</dbReference>
<name>A0ABP3MT34_9PSEU</name>
<proteinExistence type="predicted"/>
<comment type="caution">
    <text evidence="2">The sequence shown here is derived from an EMBL/GenBank/DDBJ whole genome shotgun (WGS) entry which is preliminary data.</text>
</comment>
<dbReference type="EMBL" id="BAAAHC010000012">
    <property type="protein sequence ID" value="GAA0527157.1"/>
    <property type="molecule type" value="Genomic_DNA"/>
</dbReference>
<evidence type="ECO:0000256" key="1">
    <source>
        <dbReference type="SAM" id="MobiDB-lite"/>
    </source>
</evidence>
<accession>A0ABP3MT34</accession>
<keyword evidence="3" id="KW-1185">Reference proteome</keyword>
<protein>
    <recommendedName>
        <fullName evidence="4">Amine oxidase domain-containing protein</fullName>
    </recommendedName>
</protein>
<feature type="region of interest" description="Disordered" evidence="1">
    <location>
        <begin position="1"/>
        <end position="38"/>
    </location>
</feature>
<reference evidence="3" key="1">
    <citation type="journal article" date="2019" name="Int. J. Syst. Evol. Microbiol.">
        <title>The Global Catalogue of Microorganisms (GCM) 10K type strain sequencing project: providing services to taxonomists for standard genome sequencing and annotation.</title>
        <authorList>
            <consortium name="The Broad Institute Genomics Platform"/>
            <consortium name="The Broad Institute Genome Sequencing Center for Infectious Disease"/>
            <person name="Wu L."/>
            <person name="Ma J."/>
        </authorList>
    </citation>
    <scope>NUCLEOTIDE SEQUENCE [LARGE SCALE GENOMIC DNA]</scope>
    <source>
        <strain evidence="3">JCM 10664</strain>
    </source>
</reference>
<organism evidence="2 3">
    <name type="scientific">Saccharopolyspora thermophila</name>
    <dbReference type="NCBI Taxonomy" id="89367"/>
    <lineage>
        <taxon>Bacteria</taxon>
        <taxon>Bacillati</taxon>
        <taxon>Actinomycetota</taxon>
        <taxon>Actinomycetes</taxon>
        <taxon>Pseudonocardiales</taxon>
        <taxon>Pseudonocardiaceae</taxon>
        <taxon>Saccharopolyspora</taxon>
    </lineage>
</organism>
<gene>
    <name evidence="2" type="ORF">GCM10009545_31870</name>
</gene>